<comment type="caution">
    <text evidence="12">Lacks conserved residue(s) required for the propagation of feature annotation.</text>
</comment>
<keyword evidence="13" id="KW-0830">Ubiquinone</keyword>
<dbReference type="InterPro" id="IPR034804">
    <property type="entry name" value="SQR/QFR_C/D"/>
</dbReference>
<dbReference type="Gene3D" id="1.20.1300.10">
    <property type="entry name" value="Fumarate reductase/succinate dehydrogenase, transmembrane subunit"/>
    <property type="match status" value="1"/>
</dbReference>
<dbReference type="InterPro" id="IPR007992">
    <property type="entry name" value="CybS"/>
</dbReference>
<evidence type="ECO:0000256" key="5">
    <source>
        <dbReference type="ARBA" id="ARBA00022792"/>
    </source>
</evidence>
<keyword evidence="3 12" id="KW-0813">Transport</keyword>
<keyword evidence="12" id="KW-0249">Electron transport</keyword>
<dbReference type="PANTHER" id="PTHR13337">
    <property type="entry name" value="SUCCINATE DEHYDROGENASE"/>
    <property type="match status" value="1"/>
</dbReference>
<evidence type="ECO:0000256" key="3">
    <source>
        <dbReference type="ARBA" id="ARBA00022448"/>
    </source>
</evidence>
<feature type="transmembrane region" description="Helical" evidence="12">
    <location>
        <begin position="147"/>
        <end position="168"/>
    </location>
</feature>
<dbReference type="PANTHER" id="PTHR13337:SF2">
    <property type="entry name" value="SUCCINATE DEHYDROGENASE [UBIQUINONE] CYTOCHROME B SMALL SUBUNIT, MITOCHONDRIAL"/>
    <property type="match status" value="1"/>
</dbReference>
<evidence type="ECO:0000256" key="7">
    <source>
        <dbReference type="ARBA" id="ARBA00022989"/>
    </source>
</evidence>
<dbReference type="EMBL" id="GDKW01000446">
    <property type="protein sequence ID" value="JAI56149.1"/>
    <property type="molecule type" value="mRNA"/>
</dbReference>
<evidence type="ECO:0000256" key="12">
    <source>
        <dbReference type="RuleBase" id="RU364031"/>
    </source>
</evidence>
<evidence type="ECO:0000256" key="6">
    <source>
        <dbReference type="ARBA" id="ARBA00022946"/>
    </source>
</evidence>
<keyword evidence="12" id="KW-0816">Tricarboxylic acid cycle</keyword>
<name>A0A0P4VVR8_9HEMI</name>
<proteinExistence type="evidence at transcript level"/>
<comment type="similarity">
    <text evidence="2 12">Belongs to the CybS family.</text>
</comment>
<dbReference type="GO" id="GO:0006099">
    <property type="term" value="P:tricarboxylic acid cycle"/>
    <property type="evidence" value="ECO:0007669"/>
    <property type="project" value="UniProtKB-KW"/>
</dbReference>
<keyword evidence="9 12" id="KW-0472">Membrane</keyword>
<dbReference type="GO" id="GO:0005743">
    <property type="term" value="C:mitochondrial inner membrane"/>
    <property type="evidence" value="ECO:0007669"/>
    <property type="project" value="UniProtKB-SubCell"/>
</dbReference>
<dbReference type="GO" id="GO:0046872">
    <property type="term" value="F:metal ion binding"/>
    <property type="evidence" value="ECO:0007669"/>
    <property type="project" value="UniProtKB-KW"/>
</dbReference>
<keyword evidence="11 12" id="KW-0479">Metal-binding</keyword>
<evidence type="ECO:0000313" key="13">
    <source>
        <dbReference type="EMBL" id="JAI56149.1"/>
    </source>
</evidence>
<organism evidence="13">
    <name type="scientific">Rhodnius neglectus</name>
    <dbReference type="NCBI Taxonomy" id="72488"/>
    <lineage>
        <taxon>Eukaryota</taxon>
        <taxon>Metazoa</taxon>
        <taxon>Ecdysozoa</taxon>
        <taxon>Arthropoda</taxon>
        <taxon>Hexapoda</taxon>
        <taxon>Insecta</taxon>
        <taxon>Pterygota</taxon>
        <taxon>Neoptera</taxon>
        <taxon>Paraneoptera</taxon>
        <taxon>Hemiptera</taxon>
        <taxon>Heteroptera</taxon>
        <taxon>Panheteroptera</taxon>
        <taxon>Cimicomorpha</taxon>
        <taxon>Reduviidae</taxon>
        <taxon>Triatominae</taxon>
        <taxon>Rhodnius</taxon>
    </lineage>
</organism>
<keyword evidence="7 12" id="KW-1133">Transmembrane helix</keyword>
<evidence type="ECO:0000256" key="8">
    <source>
        <dbReference type="ARBA" id="ARBA00023128"/>
    </source>
</evidence>
<dbReference type="Pfam" id="PF05328">
    <property type="entry name" value="CybS"/>
    <property type="match status" value="1"/>
</dbReference>
<comment type="subcellular location">
    <subcellularLocation>
        <location evidence="1 12">Mitochondrion inner membrane</location>
        <topology evidence="1 12">Multi-pass membrane protein</topology>
    </subcellularLocation>
</comment>
<dbReference type="GO" id="GO:0020037">
    <property type="term" value="F:heme binding"/>
    <property type="evidence" value="ECO:0007669"/>
    <property type="project" value="TreeGrafter"/>
</dbReference>
<keyword evidence="12" id="KW-0349">Heme</keyword>
<protein>
    <recommendedName>
        <fullName evidence="12">Succinate dehydrogenase [ubiquinone] cytochrome b small subunit</fullName>
    </recommendedName>
</protein>
<keyword evidence="8 12" id="KW-0496">Mitochondrion</keyword>
<keyword evidence="11" id="KW-0408">Iron</keyword>
<evidence type="ECO:0000256" key="4">
    <source>
        <dbReference type="ARBA" id="ARBA00022692"/>
    </source>
</evidence>
<feature type="binding site" description="axial binding residue" evidence="11">
    <location>
        <position position="122"/>
    </location>
    <ligand>
        <name>heme b</name>
        <dbReference type="ChEBI" id="CHEBI:60344"/>
        <note>ligand shared with SDHC</note>
    </ligand>
    <ligandPart>
        <name>Fe</name>
        <dbReference type="ChEBI" id="CHEBI:18248"/>
    </ligandPart>
</feature>
<feature type="binding site" evidence="10">
    <location>
        <position position="134"/>
    </location>
    <ligand>
        <name>a ubiquinone</name>
        <dbReference type="ChEBI" id="CHEBI:16389"/>
        <note>ligand shared with IP/SDHB</note>
    </ligand>
</feature>
<evidence type="ECO:0000256" key="11">
    <source>
        <dbReference type="PIRSR" id="PIRSR607992-2"/>
    </source>
</evidence>
<keyword evidence="5 12" id="KW-0999">Mitochondrion inner membrane</keyword>
<accession>A0A0P4VVR8</accession>
<dbReference type="AlphaFoldDB" id="A0A0P4VVR8"/>
<evidence type="ECO:0000256" key="10">
    <source>
        <dbReference type="PIRSR" id="PIRSR607992-1"/>
    </source>
</evidence>
<dbReference type="GO" id="GO:0006121">
    <property type="term" value="P:mitochondrial electron transport, succinate to ubiquinone"/>
    <property type="evidence" value="ECO:0007669"/>
    <property type="project" value="TreeGrafter"/>
</dbReference>
<dbReference type="GO" id="GO:0048039">
    <property type="term" value="F:ubiquinone binding"/>
    <property type="evidence" value="ECO:0007669"/>
    <property type="project" value="TreeGrafter"/>
</dbReference>
<evidence type="ECO:0000256" key="1">
    <source>
        <dbReference type="ARBA" id="ARBA00004448"/>
    </source>
</evidence>
<comment type="function">
    <text evidence="12">Membrane-anchoring subunit of succinate dehydrogenase (SDH) that is involved in complex II of the mitochondrial electron transport chain and is responsible for transferring electrons from succinate to ubiquinone (coenzyme Q).</text>
</comment>
<evidence type="ECO:0000256" key="9">
    <source>
        <dbReference type="ARBA" id="ARBA00023136"/>
    </source>
</evidence>
<feature type="transmembrane region" description="Helical" evidence="12">
    <location>
        <begin position="91"/>
        <end position="107"/>
    </location>
</feature>
<keyword evidence="6 12" id="KW-0809">Transit peptide</keyword>
<evidence type="ECO:0000256" key="2">
    <source>
        <dbReference type="ARBA" id="ARBA00007294"/>
    </source>
</evidence>
<reference evidence="13" key="1">
    <citation type="journal article" date="2016" name="PLoS Negl. Trop. Dis.">
        <title>A Deep Insight into the Sialome of Rhodnius neglectus, a Vector of Chagas Disease.</title>
        <authorList>
            <person name="Santiago P.B."/>
            <person name="Assumpcao T.C."/>
            <person name="Araujo C.N."/>
            <person name="Bastos I.M."/>
            <person name="Neves D."/>
            <person name="Silva I.G."/>
            <person name="Charneau S."/>
            <person name="Queiroz R.M."/>
            <person name="Raiol T."/>
            <person name="Oliveira J.V."/>
            <person name="Sousa M.V."/>
            <person name="Calvo E."/>
            <person name="Ribeiro J.M."/>
            <person name="Santana J.M."/>
        </authorList>
    </citation>
    <scope>NUCLEOTIDE SEQUENCE</scope>
    <source>
        <tissue evidence="13">Salivary glands</tissue>
    </source>
</reference>
<keyword evidence="4 12" id="KW-0812">Transmembrane</keyword>
<sequence length="183" mass="20237">MALSLFLRSTLSGCKLRPTLGVATNFSKISSVSFQRYDLLQGRNEKFAPLRSCKAFPELSQIVRPLSKTVAAKPDASSHHDHSKLWTYEKALSAGLLVICPLGVMYPNVLFDILMAVSAVMHMHWGFEAIAIDYVRPVLFGNIIPKIALGLVYLLSIFTLVGLFNLTFNNAGIGNGIRLLWKI</sequence>